<evidence type="ECO:0000313" key="3">
    <source>
        <dbReference type="EMBL" id="QQO82233.1"/>
    </source>
</evidence>
<comment type="similarity">
    <text evidence="1">Belongs to the outer membrane factor (OMF) (TC 1.B.17) family.</text>
</comment>
<dbReference type="EMBL" id="CP032664">
    <property type="protein sequence ID" value="QQO82233.1"/>
    <property type="molecule type" value="Genomic_DNA"/>
</dbReference>
<proteinExistence type="inferred from homology"/>
<reference evidence="3" key="1">
    <citation type="submission" date="2018-09" db="EMBL/GenBank/DDBJ databases">
        <title>Genome sequencing and analysis.</title>
        <authorList>
            <person name="Huang Y.-T."/>
        </authorList>
    </citation>
    <scope>NUCLEOTIDE SEQUENCE</scope>
    <source>
        <strain evidence="3">HIDE</strain>
    </source>
</reference>
<evidence type="ECO:0000256" key="1">
    <source>
        <dbReference type="ARBA" id="ARBA00007613"/>
    </source>
</evidence>
<organism evidence="3">
    <name type="scientific">Shewanella algae</name>
    <dbReference type="NCBI Taxonomy" id="38313"/>
    <lineage>
        <taxon>Bacteria</taxon>
        <taxon>Pseudomonadati</taxon>
        <taxon>Pseudomonadota</taxon>
        <taxon>Gammaproteobacteria</taxon>
        <taxon>Alteromonadales</taxon>
        <taxon>Shewanellaceae</taxon>
        <taxon>Shewanella</taxon>
    </lineage>
</organism>
<dbReference type="SUPFAM" id="SSF56954">
    <property type="entry name" value="Outer membrane efflux proteins (OEP)"/>
    <property type="match status" value="1"/>
</dbReference>
<feature type="chain" id="PRO_5030565920" evidence="2">
    <location>
        <begin position="24"/>
        <end position="424"/>
    </location>
</feature>
<dbReference type="InterPro" id="IPR003423">
    <property type="entry name" value="OMP_efflux"/>
</dbReference>
<dbReference type="Pfam" id="PF02321">
    <property type="entry name" value="OEP"/>
    <property type="match status" value="1"/>
</dbReference>
<dbReference type="GO" id="GO:0015562">
    <property type="term" value="F:efflux transmembrane transporter activity"/>
    <property type="evidence" value="ECO:0007669"/>
    <property type="project" value="InterPro"/>
</dbReference>
<dbReference type="RefSeq" id="WP_025886816.1">
    <property type="nucleotide sequence ID" value="NZ_CP032664.1"/>
</dbReference>
<dbReference type="AlphaFoldDB" id="A0A7T8E9D1"/>
<gene>
    <name evidence="3" type="ORF">D7032_02585</name>
</gene>
<dbReference type="Gene3D" id="1.20.1600.10">
    <property type="entry name" value="Outer membrane efflux proteins (OEP)"/>
    <property type="match status" value="1"/>
</dbReference>
<sequence length="424" mass="46532">MLKFIVSMSLLGVGALTYQPALAGEKPDNTSLVAEVKSGTEPSLAWFGELKQQILTLPEFQAQEARIREAQYLAKGADRAIYNPELGLSYLNAPEDDTYSLSISQTIDWGDKRAAASALALTELMRLESDITLERSRLYAEVLQALVDQSLAQKKLMFVRAQQNYGEQQLQIARQRAEVGDLSQAELNLMELEQASAISDLALAQKALLDADTRILARFGRAELPFGSFAGRLELPVTEAPVPALTSAGLQLELARLQVNQAKAQAAADPNFSLNAEREGSDNKLGIGVSVPLHLRNDYSESIKAAMEAVTAAKAQYQSIEMALKQQQQQFNYSLPRLKQSWLDWQQQALVAGRKAAELLGQRWRSGDLSTSDYLTSRRQLASSFQAGLELEAALYQSWLEWMGASGQLPGALPEIAVSQENAQ</sequence>
<feature type="signal peptide" evidence="2">
    <location>
        <begin position="1"/>
        <end position="23"/>
    </location>
</feature>
<evidence type="ECO:0000256" key="2">
    <source>
        <dbReference type="SAM" id="SignalP"/>
    </source>
</evidence>
<keyword evidence="2" id="KW-0732">Signal</keyword>
<protein>
    <submittedName>
        <fullName evidence="3">TolC family protein</fullName>
    </submittedName>
</protein>
<name>A0A7T8E9D1_9GAMM</name>
<accession>A0A7T8E9D1</accession>